<dbReference type="EMBL" id="JBBPBN010000037">
    <property type="protein sequence ID" value="KAK9000776.1"/>
    <property type="molecule type" value="Genomic_DNA"/>
</dbReference>
<feature type="compositionally biased region" description="Basic and acidic residues" evidence="1">
    <location>
        <begin position="65"/>
        <end position="74"/>
    </location>
</feature>
<protein>
    <recommendedName>
        <fullName evidence="4">GAG-pre-integrase domain-containing protein</fullName>
    </recommendedName>
</protein>
<reference evidence="2 3" key="1">
    <citation type="journal article" date="2024" name="G3 (Bethesda)">
        <title>Genome assembly of Hibiscus sabdariffa L. provides insights into metabolisms of medicinal natural products.</title>
        <authorList>
            <person name="Kim T."/>
        </authorList>
    </citation>
    <scope>NUCLEOTIDE SEQUENCE [LARGE SCALE GENOMIC DNA]</scope>
    <source>
        <strain evidence="2">TK-2024</strain>
        <tissue evidence="2">Old leaves</tissue>
    </source>
</reference>
<proteinExistence type="predicted"/>
<dbReference type="Proteomes" id="UP001396334">
    <property type="component" value="Unassembled WGS sequence"/>
</dbReference>
<sequence>MMQASTSRDIVNVTVNDNPTELWHKRLCHTIGDVEKIEKEDSEDSGVLTNVNLVPLDPSPNPIQDDAHGDVNGD</sequence>
<evidence type="ECO:0008006" key="4">
    <source>
        <dbReference type="Google" id="ProtNLM"/>
    </source>
</evidence>
<accession>A0ABR2QJD4</accession>
<gene>
    <name evidence="2" type="ORF">V6N11_081263</name>
</gene>
<feature type="region of interest" description="Disordered" evidence="1">
    <location>
        <begin position="52"/>
        <end position="74"/>
    </location>
</feature>
<name>A0ABR2QJD4_9ROSI</name>
<evidence type="ECO:0000313" key="3">
    <source>
        <dbReference type="Proteomes" id="UP001396334"/>
    </source>
</evidence>
<evidence type="ECO:0000313" key="2">
    <source>
        <dbReference type="EMBL" id="KAK9000776.1"/>
    </source>
</evidence>
<keyword evidence="3" id="KW-1185">Reference proteome</keyword>
<comment type="caution">
    <text evidence="2">The sequence shown here is derived from an EMBL/GenBank/DDBJ whole genome shotgun (WGS) entry which is preliminary data.</text>
</comment>
<evidence type="ECO:0000256" key="1">
    <source>
        <dbReference type="SAM" id="MobiDB-lite"/>
    </source>
</evidence>
<organism evidence="2 3">
    <name type="scientific">Hibiscus sabdariffa</name>
    <name type="common">roselle</name>
    <dbReference type="NCBI Taxonomy" id="183260"/>
    <lineage>
        <taxon>Eukaryota</taxon>
        <taxon>Viridiplantae</taxon>
        <taxon>Streptophyta</taxon>
        <taxon>Embryophyta</taxon>
        <taxon>Tracheophyta</taxon>
        <taxon>Spermatophyta</taxon>
        <taxon>Magnoliopsida</taxon>
        <taxon>eudicotyledons</taxon>
        <taxon>Gunneridae</taxon>
        <taxon>Pentapetalae</taxon>
        <taxon>rosids</taxon>
        <taxon>malvids</taxon>
        <taxon>Malvales</taxon>
        <taxon>Malvaceae</taxon>
        <taxon>Malvoideae</taxon>
        <taxon>Hibiscus</taxon>
    </lineage>
</organism>